<feature type="region of interest" description="Disordered" evidence="1">
    <location>
        <begin position="2965"/>
        <end position="3141"/>
    </location>
</feature>
<evidence type="ECO:0000259" key="3">
    <source>
        <dbReference type="SMART" id="SM01214"/>
    </source>
</evidence>
<feature type="compositionally biased region" description="Low complexity" evidence="1">
    <location>
        <begin position="3046"/>
        <end position="3057"/>
    </location>
</feature>
<evidence type="ECO:0000313" key="6">
    <source>
        <dbReference type="EMBL" id="WWC62365.1"/>
    </source>
</evidence>
<feature type="domain" description="FMP27/BLTP2/Hobbit GFWDK motif-containing RBG unit" evidence="3">
    <location>
        <begin position="1531"/>
        <end position="1684"/>
    </location>
</feature>
<dbReference type="Pfam" id="PF10344">
    <property type="entry name" value="Hobbit"/>
    <property type="match status" value="1"/>
</dbReference>
<evidence type="ECO:0008006" key="8">
    <source>
        <dbReference type="Google" id="ProtNLM"/>
    </source>
</evidence>
<feature type="compositionally biased region" description="Basic and acidic residues" evidence="1">
    <location>
        <begin position="2989"/>
        <end position="3000"/>
    </location>
</feature>
<feature type="compositionally biased region" description="Polar residues" evidence="1">
    <location>
        <begin position="2787"/>
        <end position="2818"/>
    </location>
</feature>
<dbReference type="InterPro" id="IPR045167">
    <property type="entry name" value="Hobbit"/>
</dbReference>
<evidence type="ECO:0000259" key="4">
    <source>
        <dbReference type="SMART" id="SM01215"/>
    </source>
</evidence>
<protein>
    <recommendedName>
        <fullName evidence="8">Golgi-body localization protein domain-containing protein</fullName>
    </recommendedName>
</protein>
<feature type="compositionally biased region" description="Polar residues" evidence="1">
    <location>
        <begin position="3104"/>
        <end position="3113"/>
    </location>
</feature>
<feature type="compositionally biased region" description="Polar residues" evidence="1">
    <location>
        <begin position="2759"/>
        <end position="2780"/>
    </location>
</feature>
<feature type="transmembrane region" description="Helical" evidence="2">
    <location>
        <begin position="55"/>
        <end position="76"/>
    </location>
</feature>
<feature type="compositionally biased region" description="Polar residues" evidence="1">
    <location>
        <begin position="3132"/>
        <end position="3141"/>
    </location>
</feature>
<dbReference type="SMART" id="SM01216">
    <property type="entry name" value="Fmp27_WPPW"/>
    <property type="match status" value="1"/>
</dbReference>
<dbReference type="Proteomes" id="UP000078595">
    <property type="component" value="Chromosome 6"/>
</dbReference>
<dbReference type="PANTHER" id="PTHR15678">
    <property type="entry name" value="ANTIGEN MLAA-22-RELATED"/>
    <property type="match status" value="1"/>
</dbReference>
<feature type="domain" description="FMP27 WPPW motif-containing RBG unit" evidence="5">
    <location>
        <begin position="1971"/>
        <end position="2430"/>
    </location>
</feature>
<feature type="compositionally biased region" description="Polar residues" evidence="1">
    <location>
        <begin position="2103"/>
        <end position="2112"/>
    </location>
</feature>
<feature type="transmembrane region" description="Helical" evidence="2">
    <location>
        <begin position="12"/>
        <end position="35"/>
    </location>
</feature>
<dbReference type="EMBL" id="CP144535">
    <property type="protein sequence ID" value="WWC62365.1"/>
    <property type="molecule type" value="Genomic_DNA"/>
</dbReference>
<gene>
    <name evidence="6" type="ORF">I303_104961</name>
</gene>
<dbReference type="SMART" id="SM01214">
    <property type="entry name" value="Fmp27_GFWDK"/>
    <property type="match status" value="1"/>
</dbReference>
<feature type="region of interest" description="Disordered" evidence="1">
    <location>
        <begin position="2201"/>
        <end position="2220"/>
    </location>
</feature>
<feature type="compositionally biased region" description="Low complexity" evidence="1">
    <location>
        <begin position="3002"/>
        <end position="3029"/>
    </location>
</feature>
<name>A0AAJ8KRQ9_9TREE</name>
<dbReference type="InterPro" id="IPR019415">
    <property type="entry name" value="FMP27_SW_RBG"/>
</dbReference>
<dbReference type="SMART" id="SM01215">
    <property type="entry name" value="Fmp27_SW"/>
    <property type="match status" value="1"/>
</dbReference>
<reference evidence="6" key="2">
    <citation type="submission" date="2024-02" db="EMBL/GenBank/DDBJ databases">
        <title>Comparative genomics of Cryptococcus and Kwoniella reveals pathogenesis evolution and contrasting modes of karyotype evolution via chromosome fusion or intercentromeric recombination.</title>
        <authorList>
            <person name="Coelho M.A."/>
            <person name="David-Palma M."/>
            <person name="Shea T."/>
            <person name="Bowers K."/>
            <person name="McGinley-Smith S."/>
            <person name="Mohammad A.W."/>
            <person name="Gnirke A."/>
            <person name="Yurkov A.M."/>
            <person name="Nowrousian M."/>
            <person name="Sun S."/>
            <person name="Cuomo C.A."/>
            <person name="Heitman J."/>
        </authorList>
    </citation>
    <scope>NUCLEOTIDE SEQUENCE</scope>
    <source>
        <strain evidence="6">CBS 10117</strain>
    </source>
</reference>
<organism evidence="6 7">
    <name type="scientific">Kwoniella dejecticola CBS 10117</name>
    <dbReference type="NCBI Taxonomy" id="1296121"/>
    <lineage>
        <taxon>Eukaryota</taxon>
        <taxon>Fungi</taxon>
        <taxon>Dikarya</taxon>
        <taxon>Basidiomycota</taxon>
        <taxon>Agaricomycotina</taxon>
        <taxon>Tremellomycetes</taxon>
        <taxon>Tremellales</taxon>
        <taxon>Cryptococcaceae</taxon>
        <taxon>Kwoniella</taxon>
    </lineage>
</organism>
<feature type="region of interest" description="Disordered" evidence="1">
    <location>
        <begin position="285"/>
        <end position="342"/>
    </location>
</feature>
<evidence type="ECO:0000256" key="1">
    <source>
        <dbReference type="SAM" id="MobiDB-lite"/>
    </source>
</evidence>
<feature type="region of interest" description="Disordered" evidence="1">
    <location>
        <begin position="1381"/>
        <end position="1405"/>
    </location>
</feature>
<reference evidence="6" key="1">
    <citation type="submission" date="2013-07" db="EMBL/GenBank/DDBJ databases">
        <authorList>
            <consortium name="The Broad Institute Genome Sequencing Platform"/>
            <person name="Cuomo C."/>
            <person name="Litvintseva A."/>
            <person name="Chen Y."/>
            <person name="Heitman J."/>
            <person name="Sun S."/>
            <person name="Springer D."/>
            <person name="Dromer F."/>
            <person name="Young S.K."/>
            <person name="Zeng Q."/>
            <person name="Gargeya S."/>
            <person name="Fitzgerald M."/>
            <person name="Abouelleil A."/>
            <person name="Alvarado L."/>
            <person name="Berlin A.M."/>
            <person name="Chapman S.B."/>
            <person name="Dewar J."/>
            <person name="Goldberg J."/>
            <person name="Griggs A."/>
            <person name="Gujja S."/>
            <person name="Hansen M."/>
            <person name="Howarth C."/>
            <person name="Imamovic A."/>
            <person name="Larimer J."/>
            <person name="McCowan C."/>
            <person name="Murphy C."/>
            <person name="Pearson M."/>
            <person name="Priest M."/>
            <person name="Roberts A."/>
            <person name="Saif S."/>
            <person name="Shea T."/>
            <person name="Sykes S."/>
            <person name="Wortman J."/>
            <person name="Nusbaum C."/>
            <person name="Birren B."/>
        </authorList>
    </citation>
    <scope>NUCLEOTIDE SEQUENCE</scope>
    <source>
        <strain evidence="6">CBS 10117</strain>
    </source>
</reference>
<proteinExistence type="predicted"/>
<keyword evidence="2" id="KW-1133">Transmembrane helix</keyword>
<feature type="compositionally biased region" description="Low complexity" evidence="1">
    <location>
        <begin position="2979"/>
        <end position="2988"/>
    </location>
</feature>
<sequence length="3141" mass="353425">MTEITQPTHIYLISSLALFAILYTQGLSFVCKIPLFFARTSIGVIWSITRFSTKWFFYLILPFLFCQYYFLLPWVIRRYIPQARAARLSIVGAFRGFEWHSSKITARAENGAWRWGGRKDESVGYFIYRVEDVVLRLSKGTEKVYEINKPSEKFTSLPSSCRLPLLRLKNRISSFISSQKRIDGFLIRNCIWGIQVAIHYIPGFARLISIELKNCRIILDDFEEIELVFDEFSFGAMINFQGVVEGELANQQCPTSPSPSPQPAYTEFMRQNPLCFSPISERGRPTFSPPWSPNLSPAISPPMSPTYGSLAIPDPLTSAPSTPNRQERSSSRLADARRRASVLSSSTSATAGYVWNRVTGRLYGSVTGTASIMNLRLVQPKLSTEPIQPQTPLHSTSFRSIHALLRHNTSTAPHSHDETYTTLIGVKGRTKAALGLGFGPKKGLWGEDTLDGQIEAGEIKGNVEALQGLLAKVQAKRSMQDKPVVKPGKTPIWSSRDWKRTILRAIKSVNVNLQQLSLVHYLISPSDPDNDDDRYTVSVDLTQFEVKLTAADASNNDRARNAFGTNSAPESKIRGVGFDFAWESVSLDCLAPNEETEEKSQLFIVQNGSLDGFSSWRPAGWRREELLFSSDPNLALIVARGEVGSVNTAIDLQLLHELGAAWRTTHPHKEKAEKAVHHVQDRSQPNLPPRLRMVFDVGHMSAHLADRLSENTTALTVDSDGMHFGCFTAFSDLIGRRRDKTSTRQAFQDEDKIRENREQCKDFNIALPPAELPSNTRRSTNRPQAVLYDDYSISLKGDAQMNIEPLRIKIKLSDDVFSDLATIGRLHGTVQGDVFGKQTLMDKIGRYETASFDWSSLSSSLDLGIDEGIHVNLWRTEVIDALIAMGKAHRQGSPSEPAQAAERRQKPIIARLPSGISARFSLGTINLFLGHEDINPHLKTRNGPPIRGTWIQTSAVFEYALYTHYAQAFPWRHQLTAPMRAKLQLPEDITVQALAFASRYRSDGGNAALTSLVVEDFVVQPIYNGEKLDSRGGTTQKLLFKSLPHQPAVPDQCHWGTQRIWARLKAVRDEEMRNAHEGSHENVTLRPLEEYIPKLGYDVPPIEVSGTDQAQRPCLRIRNSRLHLTIQQTRADAPTEIKITSRLDNVGILSNHSHIYCILHTALTIKNLIDGWKRSKNPSESLRKPLNISMGILVPNLTAHLAFPIKEQLYVYSSQISFTKPPSQGISVSADQALIYVPSPTMVGDWEELGRIKRLSATMSDPSQPSVVYPKIEAIRVRLPHRYLMNALILDINVTIKALKLLMKNFFRSKSRGFSTRHVSTPEQPKRIPTISLSVGYISLEAKDDPADTNLNLIWRAGFLEQAKRNNLEDAFAKKITLMNSSNSSSEDSLNGNANGNARTDPKLTKKATVDVEDARYRLDVYLASNWIRRMKAAKREQRRREAMTLKPMHGCGPNIKLPINIVPSSQTAPLFRATFENVNFTVSNPGLSRDDIIRYMGKVSSPFEEGTEFALMVPLKLDWTMSEAKFTLRDYPLPLLKIPPTEKDRLEPSYRMGCNLIIAEEYADEDSTFYVPVEVLPDGCGGENYGGLTLDIAKTIMPVKMYGEPHFKVNSKRTTEFTWGMSYQFAIQDFVKVIETLSHPPRDPSPKLGSFDKMRLVCHLKPVVEFEGPVHLHLKGTFDPYLISGLGAGFALAWKGNTKFLINQPNEDREALQIVADTLLVAIPDLTALNDSAATGSTTHSDDSPPPHTPSANGIDPDESESSLINRRYTKPCAKFVGGTKVGFGFGRERTCKPWDCQQGCGDTDNHLHRKCRIFDFLPHQKVILKSPQAIHRLERQLGRPVDSYEGFRSDYTHFSVSIIAPTKPSVNDRPQNEDPSQVNSLHCTPKAMHHFLRWWDLFHHITWLPTREGPTEGGDPGSLFIGSRKKSKKESKPIATIKYRFDLRPLYVSHIYPQVTKELWAQGKSESLGIKVRAGRILFDAHSRIQERTIWHEELKVLRNTPHKPLYAADVVADDLVIVGIRAHFAERVKLDAQKYEQMPRSTELPKETKMWFDLTDYIDADRKPLDEDPQVEIVDFGDCPHVYFCRRTNSKDLNSDLHPHNNTNSNANGKGSGDEAPSKRKGIETSKFGFEKTHHCYLDEAESRTEVDKRVTQKRISELQNRLESYPTADNAEFENDSTITRNAIKLLERYLATVERDSPDQYDASGRRTSPEREFQDTVEVQSPRLFYNDVSRPLLWSYAYSVSDRRKEEYHVSHKSLREYRENFVKRKQRYLQAMEDHEERGDNTVPEDMVGELAQSVIEKPLDSIFKILNVDNHREPIEAAKVGLPDDVVLKPKWQISIFKPQIALRSNASENAIVLLAVQEASIKRFAVEDPESVDSVTSDVLTRSYALLKDVQAFYPTTEALNRERSGPASRALDFVPLEIFLDARSQATDYDRILLRTDIAGSYDQFNRIRIPRQLKWPKAYNANGDLVEHLRIHQDLMTIITPQIKLFATSKHYDALYTVITDLLIYSDPDHQHRAQAVKDFSRQFDSADRDANRLLIDIHTLQQTMRHLMELQRGYETNLERLEEAGKDELFKIRADLAEGYESLYTINALIANTLAKDDARAFLKNALRLDVRLREVSWKMLKDDCISSLAQVSIGNALCSYSNNKNGSTDCALVLGNVLVNSLAPDAKYDGMIVSQDDSSSKKKAKPPFAKVYWSSYPPIGGIPVFPEVDVELASVRFGIEERVGHQFVDYIFSDRIRRRREQAKKQATSNTNGHGNAQANGTSSKNAKADNAETMSIRSTSTRGLPQNGSTSTDDLAVPTSNPGARNELYPLSRSRSQVSINSHTNDMDKLSSFNNNDDAKLMRERASVNRYFGKISFHRMNLTLSYTSDDSRKHGALTVPDCVNFNFKAPDLVYTGKYWVPEEIFEHVKRDLKSAAFAQWTDILPQLWKNTSIFKSKKTLRSLTERTTKVVGSSLPSPLKHITTHTSTSTSSSPHDKEEALDRSKSSSRSENIISPITSSTSHSHSHSNPHSSPLIIKRDTLDSNLSSPSNGHGYRNGNGNRSVRSIKSTSPGVKSDESTDEDDASGTGSTGRHKEKGLKGLLGKFSMGHNTRNQNNHSADELSRSKSRGGSIERMIQQSTSSLNT</sequence>
<accession>A0AAJ8KRQ9</accession>
<feature type="region of interest" description="Disordered" evidence="1">
    <location>
        <begin position="1733"/>
        <end position="1762"/>
    </location>
</feature>
<keyword evidence="2" id="KW-0812">Transmembrane</keyword>
<dbReference type="InterPro" id="IPR019449">
    <property type="entry name" value="FMP27_WPPW_RBG"/>
</dbReference>
<feature type="compositionally biased region" description="Basic and acidic residues" evidence="1">
    <location>
        <begin position="2115"/>
        <end position="2128"/>
    </location>
</feature>
<evidence type="ECO:0000256" key="2">
    <source>
        <dbReference type="SAM" id="Phobius"/>
    </source>
</evidence>
<evidence type="ECO:0000313" key="7">
    <source>
        <dbReference type="Proteomes" id="UP000078595"/>
    </source>
</evidence>
<keyword evidence="2" id="KW-0472">Membrane</keyword>
<evidence type="ECO:0000259" key="5">
    <source>
        <dbReference type="SMART" id="SM01216"/>
    </source>
</evidence>
<dbReference type="PANTHER" id="PTHR15678:SF6">
    <property type="entry name" value="BRIDGE-LIKE LIPID TRANSFER PROTEIN FAMILY MEMBER 2"/>
    <property type="match status" value="1"/>
</dbReference>
<feature type="compositionally biased region" description="Basic and acidic residues" evidence="1">
    <location>
        <begin position="325"/>
        <end position="338"/>
    </location>
</feature>
<feature type="compositionally biased region" description="Polar residues" evidence="1">
    <location>
        <begin position="3058"/>
        <end position="3068"/>
    </location>
</feature>
<feature type="compositionally biased region" description="Low complexity" evidence="1">
    <location>
        <begin position="1381"/>
        <end position="1393"/>
    </location>
</feature>
<keyword evidence="7" id="KW-1185">Reference proteome</keyword>
<dbReference type="GeneID" id="28969293"/>
<feature type="region of interest" description="Disordered" evidence="1">
    <location>
        <begin position="2755"/>
        <end position="2823"/>
    </location>
</feature>
<feature type="region of interest" description="Disordered" evidence="1">
    <location>
        <begin position="2096"/>
        <end position="2128"/>
    </location>
</feature>
<dbReference type="KEGG" id="kdj:28969293"/>
<feature type="domain" description="FMP27 SW motif-containing RBG unit" evidence="4">
    <location>
        <begin position="1414"/>
        <end position="1513"/>
    </location>
</feature>
<dbReference type="RefSeq" id="XP_065825144.1">
    <property type="nucleotide sequence ID" value="XM_065969072.1"/>
</dbReference>
<dbReference type="InterPro" id="IPR019441">
    <property type="entry name" value="FMP27/BLTP2/Hobbit_GFWDK_RBG"/>
</dbReference>